<dbReference type="EC" id="2.3.1.269" evidence="9"/>
<evidence type="ECO:0000256" key="2">
    <source>
        <dbReference type="ARBA" id="ARBA00010065"/>
    </source>
</evidence>
<proteinExistence type="inferred from homology"/>
<dbReference type="OrthoDB" id="9804277at2"/>
<feature type="transmembrane region" description="Helical" evidence="9">
    <location>
        <begin position="12"/>
        <end position="40"/>
    </location>
</feature>
<dbReference type="RefSeq" id="WP_129129868.1">
    <property type="nucleotide sequence ID" value="NZ_SDHW01000001.1"/>
</dbReference>
<dbReference type="Proteomes" id="UP000290204">
    <property type="component" value="Unassembled WGS sequence"/>
</dbReference>
<keyword evidence="5 9" id="KW-0812">Transmembrane</keyword>
<dbReference type="HAMAP" id="MF_01148">
    <property type="entry name" value="Lnt"/>
    <property type="match status" value="1"/>
</dbReference>
<keyword evidence="12" id="KW-1185">Reference proteome</keyword>
<keyword evidence="11" id="KW-0449">Lipoprotein</keyword>
<evidence type="ECO:0000313" key="12">
    <source>
        <dbReference type="Proteomes" id="UP000290204"/>
    </source>
</evidence>
<dbReference type="GO" id="GO:0042158">
    <property type="term" value="P:lipoprotein biosynthetic process"/>
    <property type="evidence" value="ECO:0007669"/>
    <property type="project" value="UniProtKB-UniRule"/>
</dbReference>
<comment type="pathway">
    <text evidence="9">Protein modification; lipoprotein biosynthesis (N-acyl transfer).</text>
</comment>
<keyword evidence="6 9" id="KW-1133">Transmembrane helix</keyword>
<dbReference type="PANTHER" id="PTHR38686">
    <property type="entry name" value="APOLIPOPROTEIN N-ACYLTRANSFERASE"/>
    <property type="match status" value="1"/>
</dbReference>
<dbReference type="PROSITE" id="PS50263">
    <property type="entry name" value="CN_HYDROLASE"/>
    <property type="match status" value="1"/>
</dbReference>
<evidence type="ECO:0000313" key="11">
    <source>
        <dbReference type="EMBL" id="RXK62497.1"/>
    </source>
</evidence>
<evidence type="ECO:0000256" key="9">
    <source>
        <dbReference type="HAMAP-Rule" id="MF_01148"/>
    </source>
</evidence>
<dbReference type="Gene3D" id="3.60.110.10">
    <property type="entry name" value="Carbon-nitrogen hydrolase"/>
    <property type="match status" value="1"/>
</dbReference>
<evidence type="ECO:0000259" key="10">
    <source>
        <dbReference type="PROSITE" id="PS50263"/>
    </source>
</evidence>
<dbReference type="InterPro" id="IPR004563">
    <property type="entry name" value="Apolipo_AcylTrfase"/>
</dbReference>
<dbReference type="InterPro" id="IPR045378">
    <property type="entry name" value="LNT_N"/>
</dbReference>
<dbReference type="NCBIfam" id="TIGR00546">
    <property type="entry name" value="lnt"/>
    <property type="match status" value="1"/>
</dbReference>
<evidence type="ECO:0000256" key="6">
    <source>
        <dbReference type="ARBA" id="ARBA00022989"/>
    </source>
</evidence>
<dbReference type="InterPro" id="IPR036526">
    <property type="entry name" value="C-N_Hydrolase_sf"/>
</dbReference>
<feature type="transmembrane region" description="Helical" evidence="9">
    <location>
        <begin position="102"/>
        <end position="123"/>
    </location>
</feature>
<evidence type="ECO:0000256" key="7">
    <source>
        <dbReference type="ARBA" id="ARBA00023136"/>
    </source>
</evidence>
<dbReference type="InterPro" id="IPR003010">
    <property type="entry name" value="C-N_Hydrolase"/>
</dbReference>
<organism evidence="11 12">
    <name type="scientific">Lacibacter luteus</name>
    <dbReference type="NCBI Taxonomy" id="2508719"/>
    <lineage>
        <taxon>Bacteria</taxon>
        <taxon>Pseudomonadati</taxon>
        <taxon>Bacteroidota</taxon>
        <taxon>Chitinophagia</taxon>
        <taxon>Chitinophagales</taxon>
        <taxon>Chitinophagaceae</taxon>
        <taxon>Lacibacter</taxon>
    </lineage>
</organism>
<dbReference type="PANTHER" id="PTHR38686:SF1">
    <property type="entry name" value="APOLIPOPROTEIN N-ACYLTRANSFERASE"/>
    <property type="match status" value="1"/>
</dbReference>
<dbReference type="GO" id="GO:0016410">
    <property type="term" value="F:N-acyltransferase activity"/>
    <property type="evidence" value="ECO:0007669"/>
    <property type="project" value="UniProtKB-UniRule"/>
</dbReference>
<comment type="subcellular location">
    <subcellularLocation>
        <location evidence="1 9">Cell membrane</location>
        <topology evidence="1 9">Multi-pass membrane protein</topology>
    </subcellularLocation>
</comment>
<feature type="transmembrane region" description="Helical" evidence="9">
    <location>
        <begin position="506"/>
        <end position="524"/>
    </location>
</feature>
<feature type="transmembrane region" description="Helical" evidence="9">
    <location>
        <begin position="151"/>
        <end position="172"/>
    </location>
</feature>
<dbReference type="Pfam" id="PF20154">
    <property type="entry name" value="LNT_N"/>
    <property type="match status" value="1"/>
</dbReference>
<evidence type="ECO:0000256" key="4">
    <source>
        <dbReference type="ARBA" id="ARBA00022679"/>
    </source>
</evidence>
<protein>
    <recommendedName>
        <fullName evidence="9">Apolipoprotein N-acyltransferase</fullName>
        <shortName evidence="9">ALP N-acyltransferase</shortName>
        <ecNumber evidence="9">2.3.1.269</ecNumber>
    </recommendedName>
</protein>
<dbReference type="GO" id="GO:0005886">
    <property type="term" value="C:plasma membrane"/>
    <property type="evidence" value="ECO:0007669"/>
    <property type="project" value="UniProtKB-SubCell"/>
</dbReference>
<keyword evidence="8 9" id="KW-0012">Acyltransferase</keyword>
<dbReference type="SUPFAM" id="SSF56317">
    <property type="entry name" value="Carbon-nitrogen hydrolase"/>
    <property type="match status" value="1"/>
</dbReference>
<evidence type="ECO:0000256" key="5">
    <source>
        <dbReference type="ARBA" id="ARBA00022692"/>
    </source>
</evidence>
<evidence type="ECO:0000256" key="1">
    <source>
        <dbReference type="ARBA" id="ARBA00004651"/>
    </source>
</evidence>
<comment type="catalytic activity">
    <reaction evidence="9">
        <text>N-terminal S-1,2-diacyl-sn-glyceryl-L-cysteinyl-[lipoprotein] + a glycerophospholipid = N-acyl-S-1,2-diacyl-sn-glyceryl-L-cysteinyl-[lipoprotein] + a 2-acyl-sn-glycero-3-phospholipid + H(+)</text>
        <dbReference type="Rhea" id="RHEA:48228"/>
        <dbReference type="Rhea" id="RHEA-COMP:14681"/>
        <dbReference type="Rhea" id="RHEA-COMP:14684"/>
        <dbReference type="ChEBI" id="CHEBI:15378"/>
        <dbReference type="ChEBI" id="CHEBI:136912"/>
        <dbReference type="ChEBI" id="CHEBI:140656"/>
        <dbReference type="ChEBI" id="CHEBI:140657"/>
        <dbReference type="ChEBI" id="CHEBI:140660"/>
        <dbReference type="EC" id="2.3.1.269"/>
    </reaction>
</comment>
<accession>A0A4Q1CN21</accession>
<comment type="function">
    <text evidence="9">Catalyzes the phospholipid dependent N-acylation of the N-terminal cysteine of apolipoprotein, the last step in lipoprotein maturation.</text>
</comment>
<dbReference type="Pfam" id="PF00795">
    <property type="entry name" value="CN_hydrolase"/>
    <property type="match status" value="1"/>
</dbReference>
<feature type="transmembrane region" description="Helical" evidence="9">
    <location>
        <begin position="47"/>
        <end position="70"/>
    </location>
</feature>
<feature type="domain" description="CN hydrolase" evidence="10">
    <location>
        <begin position="227"/>
        <end position="514"/>
    </location>
</feature>
<evidence type="ECO:0000256" key="8">
    <source>
        <dbReference type="ARBA" id="ARBA00023315"/>
    </source>
</evidence>
<reference evidence="11 12" key="1">
    <citation type="submission" date="2019-01" db="EMBL/GenBank/DDBJ databases">
        <title>Lacibacter sp. strain TTM-7.</title>
        <authorList>
            <person name="Chen W.-M."/>
        </authorList>
    </citation>
    <scope>NUCLEOTIDE SEQUENCE [LARGE SCALE GENOMIC DNA]</scope>
    <source>
        <strain evidence="11 12">TTM-7</strain>
    </source>
</reference>
<keyword evidence="3 9" id="KW-1003">Cell membrane</keyword>
<dbReference type="EMBL" id="SDHW01000001">
    <property type="protein sequence ID" value="RXK62497.1"/>
    <property type="molecule type" value="Genomic_DNA"/>
</dbReference>
<dbReference type="AlphaFoldDB" id="A0A4Q1CN21"/>
<sequence length="533" mass="60517">MKKFQPVLLSLLSGLLFFIAWPTVNLTAAIFFAFIPLLLIEQKNYSGLTFFGLMYLATFSWNISTTWWIWNADMLGAWLAIIVNSLLMCIPLMGFRLMRKRFGSFVGYTSFIVFWMSFEYLHLQDWGLSWPWLSIGNIFAGRTNWIQWYEYTGTSGGTLWVLLVNVLLFKLLEVRNTKYEVRMSSLVLISTVLATPIILSFLISNNQPSYIKNNTSAINHATAVVIIQPNIDPYEKLFTGSFDAQLQQLIKLSEAKIDSSTTLLVWPETALYTGNGFDEENLKENFFLLPLFNFLRQHPKLQLFTGIESYRVFNERVSNDARPIEGTSNFYEVYNACLLIDSSGPLQIYHKSMLVPGVETLPSFLKFLGPVFEKFGGTAGGYAKQTERTPINLKNNNVLAPAICYESIYGEYMSKYVRKGANIIAIITNDGWWGNTPGYKQHLLYAKLRAIETRTWVLRSANTGISCFIDPAGEIHEPQNWWNAASTKMAIEATANKTFFVRMGDLLSKAALALSALLILFGIYQSFLAGKRK</sequence>
<gene>
    <name evidence="9 11" type="primary">lnt</name>
    <name evidence="11" type="ORF">ESA94_05715</name>
</gene>
<comment type="caution">
    <text evidence="11">The sequence shown here is derived from an EMBL/GenBank/DDBJ whole genome shotgun (WGS) entry which is preliminary data.</text>
</comment>
<feature type="transmembrane region" description="Helical" evidence="9">
    <location>
        <begin position="76"/>
        <end position="95"/>
    </location>
</feature>
<name>A0A4Q1CN21_9BACT</name>
<feature type="transmembrane region" description="Helical" evidence="9">
    <location>
        <begin position="184"/>
        <end position="203"/>
    </location>
</feature>
<keyword evidence="7 9" id="KW-0472">Membrane</keyword>
<comment type="similarity">
    <text evidence="2 9">Belongs to the CN hydrolase family. Apolipoprotein N-acyltransferase subfamily.</text>
</comment>
<evidence type="ECO:0000256" key="3">
    <source>
        <dbReference type="ARBA" id="ARBA00022475"/>
    </source>
</evidence>
<keyword evidence="4 9" id="KW-0808">Transferase</keyword>
<dbReference type="CDD" id="cd07571">
    <property type="entry name" value="ALP_N-acyl_transferase"/>
    <property type="match status" value="1"/>
</dbReference>
<dbReference type="UniPathway" id="UPA00666"/>